<protein>
    <recommendedName>
        <fullName evidence="1">NADH:flavin oxidoreductase/NADH oxidase N-terminal domain-containing protein</fullName>
    </recommendedName>
</protein>
<dbReference type="GO" id="GO:0016491">
    <property type="term" value="F:oxidoreductase activity"/>
    <property type="evidence" value="ECO:0007669"/>
    <property type="project" value="InterPro"/>
</dbReference>
<gene>
    <name evidence="2" type="ORF">HDU87_005358</name>
</gene>
<evidence type="ECO:0000313" key="3">
    <source>
        <dbReference type="Proteomes" id="UP001212152"/>
    </source>
</evidence>
<dbReference type="InterPro" id="IPR001155">
    <property type="entry name" value="OxRdtase_FMN_N"/>
</dbReference>
<evidence type="ECO:0000313" key="2">
    <source>
        <dbReference type="EMBL" id="KAJ3176316.1"/>
    </source>
</evidence>
<dbReference type="Proteomes" id="UP001212152">
    <property type="component" value="Unassembled WGS sequence"/>
</dbReference>
<dbReference type="InterPro" id="IPR045247">
    <property type="entry name" value="Oye-like"/>
</dbReference>
<accession>A0AAD5TIP9</accession>
<organism evidence="2 3">
    <name type="scientific">Geranomyces variabilis</name>
    <dbReference type="NCBI Taxonomy" id="109894"/>
    <lineage>
        <taxon>Eukaryota</taxon>
        <taxon>Fungi</taxon>
        <taxon>Fungi incertae sedis</taxon>
        <taxon>Chytridiomycota</taxon>
        <taxon>Chytridiomycota incertae sedis</taxon>
        <taxon>Chytridiomycetes</taxon>
        <taxon>Spizellomycetales</taxon>
        <taxon>Powellomycetaceae</taxon>
        <taxon>Geranomyces</taxon>
    </lineage>
</organism>
<dbReference type="GO" id="GO:0010181">
    <property type="term" value="F:FMN binding"/>
    <property type="evidence" value="ECO:0007669"/>
    <property type="project" value="InterPro"/>
</dbReference>
<dbReference type="PANTHER" id="PTHR22893">
    <property type="entry name" value="NADH OXIDOREDUCTASE-RELATED"/>
    <property type="match status" value="1"/>
</dbReference>
<dbReference type="Gene3D" id="3.20.20.70">
    <property type="entry name" value="Aldolase class I"/>
    <property type="match status" value="1"/>
</dbReference>
<name>A0AAD5TIP9_9FUNG</name>
<keyword evidence="3" id="KW-1185">Reference proteome</keyword>
<reference evidence="2" key="1">
    <citation type="submission" date="2020-05" db="EMBL/GenBank/DDBJ databases">
        <title>Phylogenomic resolution of chytrid fungi.</title>
        <authorList>
            <person name="Stajich J.E."/>
            <person name="Amses K."/>
            <person name="Simmons R."/>
            <person name="Seto K."/>
            <person name="Myers J."/>
            <person name="Bonds A."/>
            <person name="Quandt C.A."/>
            <person name="Barry K."/>
            <person name="Liu P."/>
            <person name="Grigoriev I."/>
            <person name="Longcore J.E."/>
            <person name="James T.Y."/>
        </authorList>
    </citation>
    <scope>NUCLEOTIDE SEQUENCE</scope>
    <source>
        <strain evidence="2">JEL0379</strain>
    </source>
</reference>
<dbReference type="AlphaFoldDB" id="A0AAD5TIP9"/>
<comment type="caution">
    <text evidence="2">The sequence shown here is derived from an EMBL/GenBank/DDBJ whole genome shotgun (WGS) entry which is preliminary data.</text>
</comment>
<feature type="domain" description="NADH:flavin oxidoreductase/NADH oxidase N-terminal" evidence="1">
    <location>
        <begin position="19"/>
        <end position="357"/>
    </location>
</feature>
<evidence type="ECO:0000259" key="1">
    <source>
        <dbReference type="Pfam" id="PF00724"/>
    </source>
</evidence>
<dbReference type="SUPFAM" id="SSF51395">
    <property type="entry name" value="FMN-linked oxidoreductases"/>
    <property type="match status" value="1"/>
</dbReference>
<dbReference type="CDD" id="cd02933">
    <property type="entry name" value="OYE_like_FMN"/>
    <property type="match status" value="1"/>
</dbReference>
<sequence>MSTSVAQALLDKPIVNPHLAAPLKLGSLELKNRVVMASLTRNRATAGAANGDMLKYYVQRASTGLILSEGTLVTPQGIEWPEAPGIYDARTTGTDGKSSSASIGWKSNVDAVHKAGGLIFAQLWHLGRVAHPLLQGSVPAPGPSAVKAEGGKFRHLVGEPGYVTPHAIADPSQYALLYRKAAEHAKAAGFDGVELHGANGYLVNQFIDGVSNVRTDKYGGSPENRARFALEAIDHLIDVFGAGRVGIKLSPSGGYNTMRGGAADLPVYTHLVKELEKRGIAYIQVVRFLPDFSAGGEAVDVGVLRALVSKTKFFANGGFTAAEAEEWVKDGKADAIVFGRSVLNTPDFALRAVRGVEPNKDTKWGELYVVKDGDRSIGYSDYPFWGCAECNKVGQSGEGCPHN</sequence>
<dbReference type="EMBL" id="JADGJQ010000042">
    <property type="protein sequence ID" value="KAJ3176316.1"/>
    <property type="molecule type" value="Genomic_DNA"/>
</dbReference>
<proteinExistence type="predicted"/>
<dbReference type="PANTHER" id="PTHR22893:SF91">
    <property type="entry name" value="NADPH DEHYDROGENASE 2-RELATED"/>
    <property type="match status" value="1"/>
</dbReference>
<dbReference type="Pfam" id="PF00724">
    <property type="entry name" value="Oxidored_FMN"/>
    <property type="match status" value="1"/>
</dbReference>
<dbReference type="InterPro" id="IPR013785">
    <property type="entry name" value="Aldolase_TIM"/>
</dbReference>